<dbReference type="InterPro" id="IPR011989">
    <property type="entry name" value="ARM-like"/>
</dbReference>
<name>A0AAD6YXR5_9AGAR</name>
<gene>
    <name evidence="2" type="ORF">DFH08DRAFT_103200</name>
</gene>
<evidence type="ECO:0000313" key="3">
    <source>
        <dbReference type="Proteomes" id="UP001218218"/>
    </source>
</evidence>
<organism evidence="2 3">
    <name type="scientific">Mycena albidolilacea</name>
    <dbReference type="NCBI Taxonomy" id="1033008"/>
    <lineage>
        <taxon>Eukaryota</taxon>
        <taxon>Fungi</taxon>
        <taxon>Dikarya</taxon>
        <taxon>Basidiomycota</taxon>
        <taxon>Agaricomycotina</taxon>
        <taxon>Agaricomycetes</taxon>
        <taxon>Agaricomycetidae</taxon>
        <taxon>Agaricales</taxon>
        <taxon>Marasmiineae</taxon>
        <taxon>Mycenaceae</taxon>
        <taxon>Mycena</taxon>
    </lineage>
</organism>
<reference evidence="2" key="1">
    <citation type="submission" date="2023-03" db="EMBL/GenBank/DDBJ databases">
        <title>Massive genome expansion in bonnet fungi (Mycena s.s.) driven by repeated elements and novel gene families across ecological guilds.</title>
        <authorList>
            <consortium name="Lawrence Berkeley National Laboratory"/>
            <person name="Harder C.B."/>
            <person name="Miyauchi S."/>
            <person name="Viragh M."/>
            <person name="Kuo A."/>
            <person name="Thoen E."/>
            <person name="Andreopoulos B."/>
            <person name="Lu D."/>
            <person name="Skrede I."/>
            <person name="Drula E."/>
            <person name="Henrissat B."/>
            <person name="Morin E."/>
            <person name="Kohler A."/>
            <person name="Barry K."/>
            <person name="LaButti K."/>
            <person name="Morin E."/>
            <person name="Salamov A."/>
            <person name="Lipzen A."/>
            <person name="Mereny Z."/>
            <person name="Hegedus B."/>
            <person name="Baldrian P."/>
            <person name="Stursova M."/>
            <person name="Weitz H."/>
            <person name="Taylor A."/>
            <person name="Grigoriev I.V."/>
            <person name="Nagy L.G."/>
            <person name="Martin F."/>
            <person name="Kauserud H."/>
        </authorList>
    </citation>
    <scope>NUCLEOTIDE SEQUENCE</scope>
    <source>
        <strain evidence="2">CBHHK002</strain>
    </source>
</reference>
<dbReference type="EMBL" id="JARIHO010000136">
    <property type="protein sequence ID" value="KAJ7301376.1"/>
    <property type="molecule type" value="Genomic_DNA"/>
</dbReference>
<evidence type="ECO:0000313" key="2">
    <source>
        <dbReference type="EMBL" id="KAJ7301376.1"/>
    </source>
</evidence>
<dbReference type="InterPro" id="IPR016024">
    <property type="entry name" value="ARM-type_fold"/>
</dbReference>
<dbReference type="Gene3D" id="1.25.10.10">
    <property type="entry name" value="Leucine-rich Repeat Variant"/>
    <property type="match status" value="1"/>
</dbReference>
<dbReference type="SUPFAM" id="SSF48371">
    <property type="entry name" value="ARM repeat"/>
    <property type="match status" value="1"/>
</dbReference>
<dbReference type="Proteomes" id="UP001218218">
    <property type="component" value="Unassembled WGS sequence"/>
</dbReference>
<proteinExistence type="predicted"/>
<accession>A0AAD6YXR5</accession>
<dbReference type="AlphaFoldDB" id="A0AAD6YXR5"/>
<dbReference type="PROSITE" id="PS50077">
    <property type="entry name" value="HEAT_REPEAT"/>
    <property type="match status" value="1"/>
</dbReference>
<protein>
    <submittedName>
        <fullName evidence="2">Armadillo-type protein</fullName>
    </submittedName>
</protein>
<keyword evidence="3" id="KW-1185">Reference proteome</keyword>
<sequence>MDLFDPSSAREIACRFVEAAGEQRWPLLKRIPFLALSDNATSSLVQAGIIPKLISLVEEPDGNREMQAIAHTCLRLLIKFTEEPLELNGVVLATLTTQLVSSTPRQQVELLAVLAASNLVTSPDVPSQWETISRVLLDVESSERDLEQNNLRQLSRCLASFTRSEAFCQYFDERYTVALPKLFKACPLDALKSISSLSANRAFDHIITDLVPQITHFCRSDDPKVRVAALDTVAKLSEQVIFHKSIEDRPPDILRSFDTRNNSDAVQISAMTTVTKLAMHIIPCDFMKVCIDPVIQKLFSFEDEIRHAAVATLDTLFLHVEYHAHIQQALATRNGYTGAEKVLVTMASTIGKLTAHGKTLIECDPWSD</sequence>
<evidence type="ECO:0000256" key="1">
    <source>
        <dbReference type="PROSITE-ProRule" id="PRU00103"/>
    </source>
</evidence>
<comment type="caution">
    <text evidence="2">The sequence shown here is derived from an EMBL/GenBank/DDBJ whole genome shotgun (WGS) entry which is preliminary data.</text>
</comment>
<dbReference type="InterPro" id="IPR021133">
    <property type="entry name" value="HEAT_type_2"/>
</dbReference>
<feature type="repeat" description="HEAT" evidence="1">
    <location>
        <begin position="210"/>
        <end position="240"/>
    </location>
</feature>